<keyword evidence="2" id="KW-1185">Reference proteome</keyword>
<dbReference type="AlphaFoldDB" id="A9MG34"/>
<reference evidence="1 2" key="1">
    <citation type="submission" date="2007-11" db="EMBL/GenBank/DDBJ databases">
        <authorList>
            <consortium name="The Salmonella enterica serovar Arizonae Genome Sequencing Project"/>
            <person name="McClelland M."/>
            <person name="Sanderson E.K."/>
            <person name="Porwollik S."/>
            <person name="Spieth J."/>
            <person name="Clifton W.S."/>
            <person name="Fulton R."/>
            <person name="Chunyan W."/>
            <person name="Wollam A."/>
            <person name="Shah N."/>
            <person name="Pepin K."/>
            <person name="Bhonagiri V."/>
            <person name="Nash W."/>
            <person name="Johnson M."/>
            <person name="Thiruvilangam P."/>
            <person name="Wilson R."/>
        </authorList>
    </citation>
    <scope>NUCLEOTIDE SEQUENCE [LARGE SCALE GENOMIC DNA]</scope>
    <source>
        <strain evidence="2">ATCC BAA-731 / CDC346-86 / RSK2980</strain>
    </source>
</reference>
<dbReference type="EMBL" id="CP000880">
    <property type="protein sequence ID" value="ABX20142.1"/>
    <property type="molecule type" value="Genomic_DNA"/>
</dbReference>
<dbReference type="HOGENOM" id="CLU_2939032_0_0_6"/>
<sequence>MPAETMLLNGLSMAAIKRIKHPFYRFSGKGGSHELSIKTNITFIILSNVISRYIYFVGIM</sequence>
<dbReference type="Proteomes" id="UP000002084">
    <property type="component" value="Chromosome"/>
</dbReference>
<name>A9MG34_SALAR</name>
<protein>
    <submittedName>
        <fullName evidence="1">Uncharacterized protein</fullName>
    </submittedName>
</protein>
<organism evidence="1 2">
    <name type="scientific">Salmonella arizonae (strain ATCC BAA-731 / CDC346-86 / RSK2980)</name>
    <dbReference type="NCBI Taxonomy" id="41514"/>
    <lineage>
        <taxon>Bacteria</taxon>
        <taxon>Pseudomonadati</taxon>
        <taxon>Pseudomonadota</taxon>
        <taxon>Gammaproteobacteria</taxon>
        <taxon>Enterobacterales</taxon>
        <taxon>Enterobacteriaceae</taxon>
        <taxon>Salmonella</taxon>
    </lineage>
</organism>
<accession>A9MG34</accession>
<proteinExistence type="predicted"/>
<dbReference type="KEGG" id="ses:SARI_00195"/>
<dbReference type="STRING" id="41514.SARI_00195"/>
<gene>
    <name evidence="1" type="ordered locus">SARI_00195</name>
</gene>
<evidence type="ECO:0000313" key="2">
    <source>
        <dbReference type="Proteomes" id="UP000002084"/>
    </source>
</evidence>
<evidence type="ECO:0000313" key="1">
    <source>
        <dbReference type="EMBL" id="ABX20142.1"/>
    </source>
</evidence>